<dbReference type="PANTHER" id="PTHR43513">
    <property type="entry name" value="DIHYDROOROTATE DEHYDROGENASE B (NAD(+)), ELECTRON TRANSFER SUBUNIT"/>
    <property type="match status" value="1"/>
</dbReference>
<dbReference type="InterPro" id="IPR050353">
    <property type="entry name" value="PyrK_electron_transfer"/>
</dbReference>
<evidence type="ECO:0000313" key="2">
    <source>
        <dbReference type="EMBL" id="MBU5485328.1"/>
    </source>
</evidence>
<gene>
    <name evidence="2" type="ORF">KQI86_13375</name>
</gene>
<proteinExistence type="predicted"/>
<dbReference type="InterPro" id="IPR001433">
    <property type="entry name" value="OxRdtase_FAD/NAD-bd"/>
</dbReference>
<evidence type="ECO:0000313" key="3">
    <source>
        <dbReference type="Proteomes" id="UP000726170"/>
    </source>
</evidence>
<dbReference type="InterPro" id="IPR019480">
    <property type="entry name" value="Dihydroorotate_DH_Fe-S-bd"/>
</dbReference>
<name>A0ABS6EJC9_9CLOT</name>
<accession>A0ABS6EJC9</accession>
<comment type="caution">
    <text evidence="2">The sequence shown here is derived from an EMBL/GenBank/DDBJ whole genome shotgun (WGS) entry which is preliminary data.</text>
</comment>
<organism evidence="2 3">
    <name type="scientific">Clostridium mobile</name>
    <dbReference type="NCBI Taxonomy" id="2841512"/>
    <lineage>
        <taxon>Bacteria</taxon>
        <taxon>Bacillati</taxon>
        <taxon>Bacillota</taxon>
        <taxon>Clostridia</taxon>
        <taxon>Eubacteriales</taxon>
        <taxon>Clostridiaceae</taxon>
        <taxon>Clostridium</taxon>
    </lineage>
</organism>
<dbReference type="InterPro" id="IPR012165">
    <property type="entry name" value="Cyt_c3_hydrogenase_gsu"/>
</dbReference>
<dbReference type="Proteomes" id="UP000726170">
    <property type="component" value="Unassembled WGS sequence"/>
</dbReference>
<dbReference type="Pfam" id="PF10418">
    <property type="entry name" value="DHODB_Fe-S_bind"/>
    <property type="match status" value="1"/>
</dbReference>
<dbReference type="InterPro" id="IPR017927">
    <property type="entry name" value="FAD-bd_FR_type"/>
</dbReference>
<dbReference type="PANTHER" id="PTHR43513:SF3">
    <property type="entry name" value="DIHYDROOROTATE DEHYDROGENASE B (NAD(+)), ELECTRON TRANSFER SUBUNIT-RELATED"/>
    <property type="match status" value="1"/>
</dbReference>
<protein>
    <submittedName>
        <fullName evidence="2">Sulfide/dihydroorotate dehydrogenase-like FAD/NAD-binding protein</fullName>
    </submittedName>
</protein>
<dbReference type="Pfam" id="PF00175">
    <property type="entry name" value="NAD_binding_1"/>
    <property type="match status" value="1"/>
</dbReference>
<reference evidence="2 3" key="1">
    <citation type="submission" date="2021-06" db="EMBL/GenBank/DDBJ databases">
        <authorList>
            <person name="Sun Q."/>
            <person name="Li D."/>
        </authorList>
    </citation>
    <scope>NUCLEOTIDE SEQUENCE [LARGE SCALE GENOMIC DNA]</scope>
    <source>
        <strain evidence="2 3">MSJ-11</strain>
    </source>
</reference>
<evidence type="ECO:0000259" key="1">
    <source>
        <dbReference type="PROSITE" id="PS51384"/>
    </source>
</evidence>
<dbReference type="PROSITE" id="PS51384">
    <property type="entry name" value="FAD_FR"/>
    <property type="match status" value="1"/>
</dbReference>
<dbReference type="EMBL" id="JAHLQF010000003">
    <property type="protein sequence ID" value="MBU5485328.1"/>
    <property type="molecule type" value="Genomic_DNA"/>
</dbReference>
<sequence>MYEILKKELLAPNIYKMVVKVPRVAKAAKPGQFVIVRVDEKSERIPLTICDYDKDEETVTIVFQTLGASTIKMSKLEVGDYFRDFAGPLGNPSEFIYESIEELKNKNIIFIAGGVGTAPIYPQIKWLNSRGINVDVIIGSKNKELLIMEEEIKKEASNLYVATDDGSYGYKGLVTDLLKDLIDKENKKYDLVIAIGPMIMMKFITKLTKEYDIKTVVSLNTLMVDGTGMCGACRVTVGGETKFACVDGPEFDGHLVEFDEALRRQSMYKGEEKKKLLVEKQKEEGHVCRIGLGGEEK</sequence>
<feature type="domain" description="FAD-binding FR-type" evidence="1">
    <location>
        <begin position="1"/>
        <end position="95"/>
    </location>
</feature>
<keyword evidence="3" id="KW-1185">Reference proteome</keyword>
<dbReference type="RefSeq" id="WP_216439881.1">
    <property type="nucleotide sequence ID" value="NZ_JAHLQF010000003.1"/>
</dbReference>
<dbReference type="CDD" id="cd06219">
    <property type="entry name" value="DHOD_e_trans_like1"/>
    <property type="match status" value="1"/>
</dbReference>
<dbReference type="NCBIfam" id="NF004862">
    <property type="entry name" value="PRK06222.1"/>
    <property type="match status" value="1"/>
</dbReference>
<dbReference type="PIRSF" id="PIRSF006816">
    <property type="entry name" value="Cyc3_hyd_g"/>
    <property type="match status" value="1"/>
</dbReference>